<keyword evidence="3" id="KW-1185">Reference proteome</keyword>
<evidence type="ECO:0000313" key="3">
    <source>
        <dbReference type="Proteomes" id="UP000192911"/>
    </source>
</evidence>
<gene>
    <name evidence="2" type="ORF">SAMN06295900_109113</name>
</gene>
<evidence type="ECO:0000256" key="1">
    <source>
        <dbReference type="SAM" id="MobiDB-lite"/>
    </source>
</evidence>
<dbReference type="AlphaFoldDB" id="A0A1X7FJL7"/>
<sequence>MPSNPASILNADRTGARRYSPSEVGFTYSDEDAASALRDFASVASHLGDHASIARDPVTQLGNEDMGSRYEAMTERLSRLWSDRDVRMSVPGPERDRFVDEVRTLVSEHSALRHAIEFPASENEEHEWARSDELVSSMRRVGR</sequence>
<feature type="region of interest" description="Disordered" evidence="1">
    <location>
        <begin position="121"/>
        <end position="143"/>
    </location>
</feature>
<organism evidence="2 3">
    <name type="scientific">Trinickia caryophylli</name>
    <name type="common">Paraburkholderia caryophylli</name>
    <dbReference type="NCBI Taxonomy" id="28094"/>
    <lineage>
        <taxon>Bacteria</taxon>
        <taxon>Pseudomonadati</taxon>
        <taxon>Pseudomonadota</taxon>
        <taxon>Betaproteobacteria</taxon>
        <taxon>Burkholderiales</taxon>
        <taxon>Burkholderiaceae</taxon>
        <taxon>Trinickia</taxon>
    </lineage>
</organism>
<evidence type="ECO:0000313" key="2">
    <source>
        <dbReference type="EMBL" id="SMF53337.1"/>
    </source>
</evidence>
<accession>A0A1X7FJL7</accession>
<protein>
    <submittedName>
        <fullName evidence="2">Uncharacterized protein</fullName>
    </submittedName>
</protein>
<proteinExistence type="predicted"/>
<name>A0A1X7FJL7_TRICW</name>
<dbReference type="Proteomes" id="UP000192911">
    <property type="component" value="Unassembled WGS sequence"/>
</dbReference>
<dbReference type="EMBL" id="FXAH01000009">
    <property type="protein sequence ID" value="SMF53337.1"/>
    <property type="molecule type" value="Genomic_DNA"/>
</dbReference>
<reference evidence="3" key="1">
    <citation type="submission" date="2017-04" db="EMBL/GenBank/DDBJ databases">
        <authorList>
            <person name="Varghese N."/>
            <person name="Submissions S."/>
        </authorList>
    </citation>
    <scope>NUCLEOTIDE SEQUENCE [LARGE SCALE GENOMIC DNA]</scope>
    <source>
        <strain evidence="3">Ballard 720</strain>
    </source>
</reference>